<dbReference type="Proteomes" id="UP000001299">
    <property type="component" value="Chromosome 1"/>
</dbReference>
<accession>E0RVB1</accession>
<feature type="transmembrane region" description="Helical" evidence="1">
    <location>
        <begin position="385"/>
        <end position="401"/>
    </location>
</feature>
<evidence type="ECO:0008006" key="4">
    <source>
        <dbReference type="Google" id="ProtNLM"/>
    </source>
</evidence>
<name>E0RVB1_BUTPB</name>
<keyword evidence="1" id="KW-0812">Transmembrane</keyword>
<dbReference type="STRING" id="515622.bpr_I1794"/>
<keyword evidence="3" id="KW-1185">Reference proteome</keyword>
<feature type="transmembrane region" description="Helical" evidence="1">
    <location>
        <begin position="301"/>
        <end position="323"/>
    </location>
</feature>
<evidence type="ECO:0000256" key="1">
    <source>
        <dbReference type="SAM" id="Phobius"/>
    </source>
</evidence>
<dbReference type="SUPFAM" id="SSF51735">
    <property type="entry name" value="NAD(P)-binding Rossmann-fold domains"/>
    <property type="match status" value="1"/>
</dbReference>
<organism evidence="2 3">
    <name type="scientific">Butyrivibrio proteoclasticus (strain ATCC 51982 / DSM 14932 / B316)</name>
    <name type="common">Clostridium proteoclasticum</name>
    <dbReference type="NCBI Taxonomy" id="515622"/>
    <lineage>
        <taxon>Bacteria</taxon>
        <taxon>Bacillati</taxon>
        <taxon>Bacillota</taxon>
        <taxon>Clostridia</taxon>
        <taxon>Lachnospirales</taxon>
        <taxon>Lachnospiraceae</taxon>
        <taxon>Butyrivibrio</taxon>
    </lineage>
</organism>
<evidence type="ECO:0000313" key="3">
    <source>
        <dbReference type="Proteomes" id="UP000001299"/>
    </source>
</evidence>
<dbReference type="EMBL" id="CP001810">
    <property type="protein sequence ID" value="ADL34530.1"/>
    <property type="molecule type" value="Genomic_DNA"/>
</dbReference>
<dbReference type="Gene3D" id="3.40.50.720">
    <property type="entry name" value="NAD(P)-binding Rossmann-like Domain"/>
    <property type="match status" value="1"/>
</dbReference>
<feature type="transmembrane region" description="Helical" evidence="1">
    <location>
        <begin position="329"/>
        <end position="348"/>
    </location>
</feature>
<keyword evidence="1" id="KW-1133">Transmembrane helix</keyword>
<dbReference type="RefSeq" id="WP_013281184.1">
    <property type="nucleotide sequence ID" value="NC_014387.1"/>
</dbReference>
<dbReference type="HOGENOM" id="CLU_392196_0_0_9"/>
<reference evidence="2 3" key="1">
    <citation type="journal article" date="2010" name="PLoS ONE">
        <title>The glycobiome of the rumen bacterium Butyrivibrio proteoclasticus B316(T) highlights adaptation to a polysaccharide-rich environment.</title>
        <authorList>
            <person name="Kelly W.J."/>
            <person name="Leahy S.C."/>
            <person name="Altermann E."/>
            <person name="Yeoman C.J."/>
            <person name="Dunne J.C."/>
            <person name="Kong Z."/>
            <person name="Pacheco D.M."/>
            <person name="Li D."/>
            <person name="Noel S.J."/>
            <person name="Moon C.D."/>
            <person name="Cookson A.L."/>
            <person name="Attwood G.T."/>
        </authorList>
    </citation>
    <scope>NUCLEOTIDE SEQUENCE [LARGE SCALE GENOMIC DNA]</scope>
    <source>
        <strain evidence="3">ATCC 51982 / DSM 14932 / B316</strain>
    </source>
</reference>
<dbReference type="InterPro" id="IPR036291">
    <property type="entry name" value="NAD(P)-bd_dom_sf"/>
</dbReference>
<dbReference type="AlphaFoldDB" id="E0RVB1"/>
<gene>
    <name evidence="2" type="ordered locus">bpr_I1794</name>
</gene>
<evidence type="ECO:0000313" key="2">
    <source>
        <dbReference type="EMBL" id="ADL34530.1"/>
    </source>
</evidence>
<protein>
    <recommendedName>
        <fullName evidence="4">Nucleoside-diphosphate-sugar epimerase</fullName>
    </recommendedName>
</protein>
<sequence length="704" mass="81273">MDTLLVGNTSYFRKDEIVVACPQDMVVVCDSDQDAYKEDNITWFDQPVMSAKFRRLFNTYGFERVLFFSRSLTRDTNKVGEIEELRRVFSLSQKHHVKQFVYIVSDEALVDVDNSDSIIFDSTNNLCRYYAETYRIDVKIVYSPYLLSAYNRDDYWCRILRNIENKERVEIKSLEDEAAYFLKPADLADFLARLFADWEPEEDEKGEKTLFEKIYLKSGAKTTYGEIKNKILNVYPHADISLSKSGIKGKIIHGDNKAREIYGWFAHHDACWDFEEYISKYQELYHQKPTFSERIKKRFSFLGKALMPIELIGGAAFVELYNYMSAGSVQFKMIDVRLLFVIVMALLYGTRIGTLSALIEITSLIVAYQLSGTNALLLFYDPGNWIAFILLLVAAAFCGYIKQKREEDILFVKEESETIKSENAFISKLYQEAMNYKNQYKADLIGSRDGFGRIFDVVKRLSTTVPEEIFAESIPVMEDVLNNKAIAIYTINDPNARFARLNVCSEQLGQTLKKSINLDEYSEVLKTLTENDIWFNGNVIEGFPTYVAGIKSEGNVSVLIMIYRVEYMQISTYYSNLIRILAGLMENFILKAWDYQKAVVAETYVEGTGITKTAYFKQQFEIQKEMMDNRLTSFRLIRIQREGRSLEEIDEMFQSKIRNNDIIGIGDDQNIYLLAAQVDSSSEGIVLKRFRDMGLKCDIVHSVS</sequence>
<dbReference type="eggNOG" id="COG0451">
    <property type="taxonomic scope" value="Bacteria"/>
</dbReference>
<proteinExistence type="predicted"/>
<dbReference type="KEGG" id="bpb:bpr_I1794"/>
<keyword evidence="1" id="KW-0472">Membrane</keyword>